<dbReference type="InterPro" id="IPR035938">
    <property type="entry name" value="Hemerythrin-like_sf"/>
</dbReference>
<dbReference type="SUPFAM" id="SSF47188">
    <property type="entry name" value="Hemerythrin-like"/>
    <property type="match status" value="1"/>
</dbReference>
<evidence type="ECO:0000256" key="2">
    <source>
        <dbReference type="ARBA" id="ARBA00022723"/>
    </source>
</evidence>
<dbReference type="Proteomes" id="UP001549691">
    <property type="component" value="Unassembled WGS sequence"/>
</dbReference>
<dbReference type="InterPro" id="IPR050669">
    <property type="entry name" value="Hemerythrin"/>
</dbReference>
<feature type="domain" description="Hemerythrin-like" evidence="4">
    <location>
        <begin position="18"/>
        <end position="121"/>
    </location>
</feature>
<dbReference type="PANTHER" id="PTHR37164:SF1">
    <property type="entry name" value="BACTERIOHEMERYTHRIN"/>
    <property type="match status" value="1"/>
</dbReference>
<dbReference type="EMBL" id="JBEWZI010000024">
    <property type="protein sequence ID" value="MET7015920.1"/>
    <property type="molecule type" value="Genomic_DNA"/>
</dbReference>
<accession>A0ABV2TPQ8</accession>
<evidence type="ECO:0000256" key="1">
    <source>
        <dbReference type="ARBA" id="ARBA00010587"/>
    </source>
</evidence>
<dbReference type="RefSeq" id="WP_354602379.1">
    <property type="nucleotide sequence ID" value="NZ_JBEWZI010000024.1"/>
</dbReference>
<evidence type="ECO:0000259" key="4">
    <source>
        <dbReference type="Pfam" id="PF01814"/>
    </source>
</evidence>
<evidence type="ECO:0000313" key="6">
    <source>
        <dbReference type="Proteomes" id="UP001549691"/>
    </source>
</evidence>
<protein>
    <submittedName>
        <fullName evidence="5">Hemerythrin domain-containing protein</fullName>
    </submittedName>
</protein>
<gene>
    <name evidence="5" type="ORF">ABXR19_17145</name>
</gene>
<proteinExistence type="inferred from homology"/>
<dbReference type="InterPro" id="IPR012312">
    <property type="entry name" value="Hemerythrin-like"/>
</dbReference>
<dbReference type="CDD" id="cd12107">
    <property type="entry name" value="Hemerythrin"/>
    <property type="match status" value="1"/>
</dbReference>
<dbReference type="PANTHER" id="PTHR37164">
    <property type="entry name" value="BACTERIOHEMERYTHRIN"/>
    <property type="match status" value="1"/>
</dbReference>
<keyword evidence="3" id="KW-0408">Iron</keyword>
<name>A0ABV2TPQ8_9RHOO</name>
<evidence type="ECO:0000313" key="5">
    <source>
        <dbReference type="EMBL" id="MET7015920.1"/>
    </source>
</evidence>
<comment type="caution">
    <text evidence="5">The sequence shown here is derived from an EMBL/GenBank/DDBJ whole genome shotgun (WGS) entry which is preliminary data.</text>
</comment>
<dbReference type="InterPro" id="IPR012827">
    <property type="entry name" value="Hemerythrin_metal-bd"/>
</dbReference>
<dbReference type="Gene3D" id="1.20.120.50">
    <property type="entry name" value="Hemerythrin-like"/>
    <property type="match status" value="1"/>
</dbReference>
<comment type="similarity">
    <text evidence="1">Belongs to the hemerythrin family.</text>
</comment>
<sequence>MAHLEWQDTLHALQAGPMDAAHQEFVTLTNTLADAPDEEELACLTQVFVHCKEHFAQEELWMQASHMPSIENHMRDHEGVLTLLESAAADLRAGQHGAGRELAESLAAWFGRHVATMDAGLAFHMQQATRSAKPGIPAVG</sequence>
<dbReference type="NCBIfam" id="TIGR02481">
    <property type="entry name" value="hemeryth_dom"/>
    <property type="match status" value="1"/>
</dbReference>
<dbReference type="Pfam" id="PF01814">
    <property type="entry name" value="Hemerythrin"/>
    <property type="match status" value="1"/>
</dbReference>
<evidence type="ECO:0000256" key="3">
    <source>
        <dbReference type="ARBA" id="ARBA00023004"/>
    </source>
</evidence>
<organism evidence="5 6">
    <name type="scientific">Uliginosibacterium flavum</name>
    <dbReference type="NCBI Taxonomy" id="1396831"/>
    <lineage>
        <taxon>Bacteria</taxon>
        <taxon>Pseudomonadati</taxon>
        <taxon>Pseudomonadota</taxon>
        <taxon>Betaproteobacteria</taxon>
        <taxon>Rhodocyclales</taxon>
        <taxon>Zoogloeaceae</taxon>
        <taxon>Uliginosibacterium</taxon>
    </lineage>
</organism>
<keyword evidence="2" id="KW-0479">Metal-binding</keyword>
<reference evidence="5 6" key="1">
    <citation type="submission" date="2024-07" db="EMBL/GenBank/DDBJ databases">
        <title>Uliginosibacterium flavum JJ3220;KACC:17644.</title>
        <authorList>
            <person name="Kim M.K."/>
        </authorList>
    </citation>
    <scope>NUCLEOTIDE SEQUENCE [LARGE SCALE GENOMIC DNA]</scope>
    <source>
        <strain evidence="5 6">KACC:17644</strain>
    </source>
</reference>
<keyword evidence="6" id="KW-1185">Reference proteome</keyword>